<dbReference type="AlphaFoldDB" id="A0A8J4CR54"/>
<dbReference type="EMBL" id="BNCP01000043">
    <property type="protein sequence ID" value="GIL88285.1"/>
    <property type="molecule type" value="Genomic_DNA"/>
</dbReference>
<dbReference type="OrthoDB" id="529913at2759"/>
<organism evidence="1 2">
    <name type="scientific">Volvox reticuliferus</name>
    <dbReference type="NCBI Taxonomy" id="1737510"/>
    <lineage>
        <taxon>Eukaryota</taxon>
        <taxon>Viridiplantae</taxon>
        <taxon>Chlorophyta</taxon>
        <taxon>core chlorophytes</taxon>
        <taxon>Chlorophyceae</taxon>
        <taxon>CS clade</taxon>
        <taxon>Chlamydomonadales</taxon>
        <taxon>Volvocaceae</taxon>
        <taxon>Volvox</taxon>
    </lineage>
</organism>
<comment type="caution">
    <text evidence="1">The sequence shown here is derived from an EMBL/GenBank/DDBJ whole genome shotgun (WGS) entry which is preliminary data.</text>
</comment>
<accession>A0A8J4CR54</accession>
<name>A0A8J4CR54_9CHLO</name>
<sequence>MNWLRIKLIRVFGWLSKRLFDFALLLRLFALVLEREAARSRSDDSDDAQSRIDNGKAWLDFCDSLRGLVDFVMVGSPAVAMPAVSQPVLPVGDTAPDSVTRGDCGDSPHDGVRGHLELAGVQLDPLDRREGLRYLTRVMRGGLEAFMDCWDPAYPVLRPLPYNVKLGADNPDNLYMYGTVSGAYEYRLYGKRGSVTYLSFGCYCGSRPGQGSSQPAHLNSSELVTSPDGSFEIWLTPKPRGGNWLRLPLDASRLVVRQTFLDRGKEVPAEVHIERLPLAAEVCGGSGRDVVAQLAVGASGAASIPLLLDSEGKELKPPLSAGQVVAGLAGAAVFMAGSIRQFQAWSRSFAARPNTLFTLDHDVYMSAWADPAIHFFHGYWRLNPGEVLLIQVTPPDCPYWNFQLDNWWMESLDYVAHPETTTNKATALHMPDGSICLVAAHTDPRVTITRADGGPVESSEGESLAALLPPRLLAGVTWISTAHHAHGTMGLRWVLARQHPVPRCRVVRLGRPLARAIVEGIAGGEEAVCGTPSN</sequence>
<evidence type="ECO:0000313" key="1">
    <source>
        <dbReference type="EMBL" id="GIL88285.1"/>
    </source>
</evidence>
<reference evidence="1" key="1">
    <citation type="journal article" date="2021" name="Proc. Natl. Acad. Sci. U.S.A.">
        <title>Three genomes in the algal genus Volvox reveal the fate of a haploid sex-determining region after a transition to homothallism.</title>
        <authorList>
            <person name="Yamamoto K."/>
            <person name="Hamaji T."/>
            <person name="Kawai-Toyooka H."/>
            <person name="Matsuzaki R."/>
            <person name="Takahashi F."/>
            <person name="Nishimura Y."/>
            <person name="Kawachi M."/>
            <person name="Noguchi H."/>
            <person name="Minakuchi Y."/>
            <person name="Umen J.G."/>
            <person name="Toyoda A."/>
            <person name="Nozaki H."/>
        </authorList>
    </citation>
    <scope>NUCLEOTIDE SEQUENCE</scope>
    <source>
        <strain evidence="1">NIES-3786</strain>
    </source>
</reference>
<evidence type="ECO:0000313" key="2">
    <source>
        <dbReference type="Proteomes" id="UP000747110"/>
    </source>
</evidence>
<proteinExistence type="predicted"/>
<dbReference type="Proteomes" id="UP000747110">
    <property type="component" value="Unassembled WGS sequence"/>
</dbReference>
<keyword evidence="2" id="KW-1185">Reference proteome</keyword>
<gene>
    <name evidence="1" type="ORF">Vretifemale_16216</name>
</gene>
<protein>
    <submittedName>
        <fullName evidence="1">Uncharacterized protein</fullName>
    </submittedName>
</protein>